<dbReference type="AlphaFoldDB" id="A0A8K1FXR5"/>
<protein>
    <submittedName>
        <fullName evidence="2">Uncharacterized protein</fullName>
    </submittedName>
</protein>
<evidence type="ECO:0000256" key="1">
    <source>
        <dbReference type="SAM" id="MobiDB-lite"/>
    </source>
</evidence>
<dbReference type="Proteomes" id="UP000796761">
    <property type="component" value="Unassembled WGS sequence"/>
</dbReference>
<feature type="non-terminal residue" evidence="2">
    <location>
        <position position="1"/>
    </location>
</feature>
<comment type="caution">
    <text evidence="2">The sequence shown here is derived from an EMBL/GenBank/DDBJ whole genome shotgun (WGS) entry which is preliminary data.</text>
</comment>
<sequence>IRGGAGGGDFLAGPVPGGADGAGGAALGSAGAVPVRPVPLQGPGSEWIRQGRAQRAQRGRHYRAGCPGAIPHGGQGGGERDQQPGDHLG</sequence>
<reference evidence="2" key="1">
    <citation type="submission" date="2019-04" db="EMBL/GenBank/DDBJ databases">
        <title>Genome assembly of Zosterops borbonicus 15179.</title>
        <authorList>
            <person name="Leroy T."/>
            <person name="Anselmetti Y."/>
            <person name="Tilak M.-K."/>
            <person name="Nabholz B."/>
        </authorList>
    </citation>
    <scope>NUCLEOTIDE SEQUENCE</scope>
    <source>
        <strain evidence="2">HGM_15179</strain>
        <tissue evidence="2">Muscle</tissue>
    </source>
</reference>
<feature type="compositionally biased region" description="Gly residues" evidence="1">
    <location>
        <begin position="1"/>
        <end position="26"/>
    </location>
</feature>
<keyword evidence="3" id="KW-1185">Reference proteome</keyword>
<gene>
    <name evidence="2" type="ORF">HGM15179_021926</name>
</gene>
<feature type="non-terminal residue" evidence="2">
    <location>
        <position position="89"/>
    </location>
</feature>
<feature type="compositionally biased region" description="Basic and acidic residues" evidence="1">
    <location>
        <begin position="78"/>
        <end position="89"/>
    </location>
</feature>
<evidence type="ECO:0000313" key="2">
    <source>
        <dbReference type="EMBL" id="TRZ05181.1"/>
    </source>
</evidence>
<name>A0A8K1FXR5_9PASS</name>
<accession>A0A8K1FXR5</accession>
<feature type="region of interest" description="Disordered" evidence="1">
    <location>
        <begin position="1"/>
        <end position="89"/>
    </location>
</feature>
<proteinExistence type="predicted"/>
<dbReference type="EMBL" id="SWJQ01005851">
    <property type="protein sequence ID" value="TRZ05181.1"/>
    <property type="molecule type" value="Genomic_DNA"/>
</dbReference>
<evidence type="ECO:0000313" key="3">
    <source>
        <dbReference type="Proteomes" id="UP000796761"/>
    </source>
</evidence>
<organism evidence="2 3">
    <name type="scientific">Zosterops borbonicus</name>
    <dbReference type="NCBI Taxonomy" id="364589"/>
    <lineage>
        <taxon>Eukaryota</taxon>
        <taxon>Metazoa</taxon>
        <taxon>Chordata</taxon>
        <taxon>Craniata</taxon>
        <taxon>Vertebrata</taxon>
        <taxon>Euteleostomi</taxon>
        <taxon>Archelosauria</taxon>
        <taxon>Archosauria</taxon>
        <taxon>Dinosauria</taxon>
        <taxon>Saurischia</taxon>
        <taxon>Theropoda</taxon>
        <taxon>Coelurosauria</taxon>
        <taxon>Aves</taxon>
        <taxon>Neognathae</taxon>
        <taxon>Neoaves</taxon>
        <taxon>Telluraves</taxon>
        <taxon>Australaves</taxon>
        <taxon>Passeriformes</taxon>
        <taxon>Sylvioidea</taxon>
        <taxon>Zosteropidae</taxon>
        <taxon>Zosterops</taxon>
    </lineage>
</organism>